<evidence type="ECO:0000313" key="2">
    <source>
        <dbReference type="Proteomes" id="UP001500305"/>
    </source>
</evidence>
<dbReference type="Proteomes" id="UP001500305">
    <property type="component" value="Unassembled WGS sequence"/>
</dbReference>
<dbReference type="EMBL" id="BAAATR010000006">
    <property type="protein sequence ID" value="GAA2238343.1"/>
    <property type="molecule type" value="Genomic_DNA"/>
</dbReference>
<keyword evidence="2" id="KW-1185">Reference proteome</keyword>
<evidence type="ECO:0000313" key="1">
    <source>
        <dbReference type="EMBL" id="GAA2238343.1"/>
    </source>
</evidence>
<accession>A0ABP5QK36</accession>
<reference evidence="2" key="1">
    <citation type="journal article" date="2019" name="Int. J. Syst. Evol. Microbiol.">
        <title>The Global Catalogue of Microorganisms (GCM) 10K type strain sequencing project: providing services to taxonomists for standard genome sequencing and annotation.</title>
        <authorList>
            <consortium name="The Broad Institute Genomics Platform"/>
            <consortium name="The Broad Institute Genome Sequencing Center for Infectious Disease"/>
            <person name="Wu L."/>
            <person name="Ma J."/>
        </authorList>
    </citation>
    <scope>NUCLEOTIDE SEQUENCE [LARGE SCALE GENOMIC DNA]</scope>
    <source>
        <strain evidence="2">JCM 7356</strain>
    </source>
</reference>
<sequence length="98" mass="10518">MEILAGTASTGTAVTVSIEDIAAPATFARLPVALAALWESLRALPLGHTQAEAYRDFLTRPDAAERVQEFLDRDGCLMLSFAMSGRHHSVRIAPAAPR</sequence>
<protein>
    <submittedName>
        <fullName evidence="1">Uncharacterized protein</fullName>
    </submittedName>
</protein>
<gene>
    <name evidence="1" type="ORF">GCM10010430_19210</name>
</gene>
<comment type="caution">
    <text evidence="1">The sequence shown here is derived from an EMBL/GenBank/DDBJ whole genome shotgun (WGS) entry which is preliminary data.</text>
</comment>
<organism evidence="1 2">
    <name type="scientific">Kitasatospora cystarginea</name>
    <dbReference type="NCBI Taxonomy" id="58350"/>
    <lineage>
        <taxon>Bacteria</taxon>
        <taxon>Bacillati</taxon>
        <taxon>Actinomycetota</taxon>
        <taxon>Actinomycetes</taxon>
        <taxon>Kitasatosporales</taxon>
        <taxon>Streptomycetaceae</taxon>
        <taxon>Kitasatospora</taxon>
    </lineage>
</organism>
<dbReference type="RefSeq" id="WP_344635831.1">
    <property type="nucleotide sequence ID" value="NZ_BAAATR010000006.1"/>
</dbReference>
<name>A0ABP5QK36_9ACTN</name>
<proteinExistence type="predicted"/>